<dbReference type="GeneID" id="101883199"/>
<reference evidence="2" key="2">
    <citation type="submission" date="2015-11" db="UniProtKB">
        <authorList>
            <consortium name="Ensembl"/>
        </authorList>
    </citation>
    <scope>IDENTIFICATION</scope>
    <source>
        <strain evidence="2">Tuebingen</strain>
    </source>
</reference>
<evidence type="ECO:0000256" key="1">
    <source>
        <dbReference type="ARBA" id="ARBA00009447"/>
    </source>
</evidence>
<dbReference type="InterPro" id="IPR042532">
    <property type="entry name" value="EXOC3/Sec6_C"/>
</dbReference>
<dbReference type="Pfam" id="PF06046">
    <property type="entry name" value="Sec6"/>
    <property type="match status" value="1"/>
</dbReference>
<dbReference type="RefSeq" id="XP_073776750.1">
    <property type="nucleotide sequence ID" value="XM_073920649.1"/>
</dbReference>
<dbReference type="GO" id="GO:0000149">
    <property type="term" value="F:SNARE binding"/>
    <property type="evidence" value="ECO:0000318"/>
    <property type="project" value="GO_Central"/>
</dbReference>
<dbReference type="GO" id="GO:0006887">
    <property type="term" value="P:exocytosis"/>
    <property type="evidence" value="ECO:0000318"/>
    <property type="project" value="GO_Central"/>
</dbReference>
<dbReference type="EMBL" id="CR626878">
    <property type="status" value="NOT_ANNOTATED_CDS"/>
    <property type="molecule type" value="Genomic_DNA"/>
</dbReference>
<name>A0A0R4IYN9_DANRE</name>
<dbReference type="PANTHER" id="PTHR21292">
    <property type="entry name" value="EXOCYST COMPLEX COMPONENT SEC6-RELATED"/>
    <property type="match status" value="1"/>
</dbReference>
<accession>A0A0R4IYN9</accession>
<dbReference type="AlphaFoldDB" id="A0A0R4IYN9"/>
<accession>A0A8M3AYV5</accession>
<dbReference type="Ensembl" id="ENSDART00000162550.2">
    <property type="protein sequence ID" value="ENSDARP00000140484.1"/>
    <property type="gene ID" value="ENSDARG00000102319.2"/>
</dbReference>
<evidence type="ECO:0000313" key="3">
    <source>
        <dbReference type="ZFIN" id="ZDB-GENE-141216-317"/>
    </source>
</evidence>
<dbReference type="STRING" id="7955.ENSDARP00000140484"/>
<dbReference type="Bgee" id="ENSDARG00000102319">
    <property type="expression patterns" value="Expressed in testis and 2 other cell types or tissues"/>
</dbReference>
<sequence>MGFEQRNMFWRFGKKKKNGNEKKSLLKSIEQTEGGQAFENMSGGFPDLITANSEVSNKKSLNFLKKILSETSYPEDIDSEVVDGFPQKSNFEVIDEFVERNFPKLPEEGTKGSQLKQLREFLKSAESQIYNDVLRLTPALKDTGLLDHLINNYFRLLFTKLDLLLNRNLSGEETFCLLRWGNDVFFSSDSKVVFRVCDPLLLTGWFERAKVKLLPELQDEISRRLQNILDYDQHHRNQVDEETFIRVHLDVSQCLNAVITNSKDFSDTLMCLAQNICLQELHHFVEMYVHSEKKHIEKLQPLSTKHSVYLLRVISTCRQLRFLAPQFYNQDTNKTDDLLNIICMLQKMEDQVLSLVQKMMKEFAQATLRRYFKHGDLPIHILTEEIRNHCASLPQTDVGKEIREIFVNVVYDCVSRVYLDCLMKSKRKRLEKTWGDVGERIKEDAAHFHITFTQLQNGSDDQNNQLLKRMSEVLCCDDIEALKLDCGSLFKDFPDDSQQYVPGLLRWKGTLSKRQVRKVLKVRDLDLDANSRDVACHPLKALCCCI</sequence>
<dbReference type="FunCoup" id="A0A0R4IYN9">
    <property type="interactions" value="1"/>
</dbReference>
<dbReference type="PANTHER" id="PTHR21292:SF12">
    <property type="entry name" value="EXOCYST COMPLEX COMPONENT 3-LIKE PROTEIN"/>
    <property type="match status" value="1"/>
</dbReference>
<gene>
    <name evidence="2 3" type="primary">si:dkey-196h17.9</name>
</gene>
<protein>
    <submittedName>
        <fullName evidence="2">Si:dkey-196h17.9</fullName>
    </submittedName>
</protein>
<dbReference type="GO" id="GO:0000145">
    <property type="term" value="C:exocyst"/>
    <property type="evidence" value="ECO:0000318"/>
    <property type="project" value="GO_Central"/>
</dbReference>
<dbReference type="InterPro" id="IPR010326">
    <property type="entry name" value="EXOC3/Sec6"/>
</dbReference>
<evidence type="ECO:0000313" key="2">
    <source>
        <dbReference type="Ensembl" id="ENSDARP00000140484"/>
    </source>
</evidence>
<dbReference type="ZFIN" id="ZDB-GENE-141216-317">
    <property type="gene designation" value="si:dkey-196h17.9"/>
</dbReference>
<dbReference type="GO" id="GO:0051601">
    <property type="term" value="P:exocyst localization"/>
    <property type="evidence" value="ECO:0000318"/>
    <property type="project" value="GO_Central"/>
</dbReference>
<dbReference type="OrthoDB" id="8806573at2759"/>
<reference evidence="2" key="1">
    <citation type="journal article" date="2013" name="Nature">
        <title>The zebrafish reference genome sequence and its relationship to the human genome.</title>
        <authorList>
            <consortium name="Genome Reference Consortium Zebrafish"/>
            <person name="Howe K."/>
            <person name="Clark M.D."/>
            <person name="Torroja C.F."/>
            <person name="Torrance J."/>
            <person name="Berthelot C."/>
            <person name="Muffato M."/>
            <person name="Collins J.E."/>
            <person name="Humphray S."/>
            <person name="McLaren K."/>
            <person name="Matthews L."/>
            <person name="McLaren S."/>
            <person name="Sealy I."/>
            <person name="Caccamo M."/>
            <person name="Churcher C."/>
            <person name="Scott C."/>
            <person name="Barrett J.C."/>
            <person name="Koch R."/>
            <person name="Rauch G.J."/>
            <person name="White S."/>
            <person name="Chow W."/>
            <person name="Kilian B."/>
            <person name="Quintais L.T."/>
            <person name="Guerra-Assuncao J.A."/>
            <person name="Zhou Y."/>
            <person name="Gu Y."/>
            <person name="Yen J."/>
            <person name="Vogel J.H."/>
            <person name="Eyre T."/>
            <person name="Redmond S."/>
            <person name="Banerjee R."/>
            <person name="Chi J."/>
            <person name="Fu B."/>
            <person name="Langley E."/>
            <person name="Maguire S.F."/>
            <person name="Laird G.K."/>
            <person name="Lloyd D."/>
            <person name="Kenyon E."/>
            <person name="Donaldson S."/>
            <person name="Sehra H."/>
            <person name="Almeida-King J."/>
            <person name="Loveland J."/>
            <person name="Trevanion S."/>
            <person name="Jones M."/>
            <person name="Quail M."/>
            <person name="Willey D."/>
            <person name="Hunt A."/>
            <person name="Burton J."/>
            <person name="Sims S."/>
            <person name="McLay K."/>
            <person name="Plumb B."/>
            <person name="Davis J."/>
            <person name="Clee C."/>
            <person name="Oliver K."/>
            <person name="Clark R."/>
            <person name="Riddle C."/>
            <person name="Elliot D."/>
            <person name="Eliott D."/>
            <person name="Threadgold G."/>
            <person name="Harden G."/>
            <person name="Ware D."/>
            <person name="Begum S."/>
            <person name="Mortimore B."/>
            <person name="Mortimer B."/>
            <person name="Kerry G."/>
            <person name="Heath P."/>
            <person name="Phillimore B."/>
            <person name="Tracey A."/>
            <person name="Corby N."/>
            <person name="Dunn M."/>
            <person name="Johnson C."/>
            <person name="Wood J."/>
            <person name="Clark S."/>
            <person name="Pelan S."/>
            <person name="Griffiths G."/>
            <person name="Smith M."/>
            <person name="Glithero R."/>
            <person name="Howden P."/>
            <person name="Barker N."/>
            <person name="Lloyd C."/>
            <person name="Stevens C."/>
            <person name="Harley J."/>
            <person name="Holt K."/>
            <person name="Panagiotidis G."/>
            <person name="Lovell J."/>
            <person name="Beasley H."/>
            <person name="Henderson C."/>
            <person name="Gordon D."/>
            <person name="Auger K."/>
            <person name="Wright D."/>
            <person name="Collins J."/>
            <person name="Raisen C."/>
            <person name="Dyer L."/>
            <person name="Leung K."/>
            <person name="Robertson L."/>
            <person name="Ambridge K."/>
            <person name="Leongamornlert D."/>
            <person name="McGuire S."/>
            <person name="Gilderthorp R."/>
            <person name="Griffiths C."/>
            <person name="Manthravadi D."/>
            <person name="Nichol S."/>
            <person name="Barker G."/>
            <person name="Whitehead S."/>
            <person name="Kay M."/>
            <person name="Brown J."/>
            <person name="Murnane C."/>
            <person name="Gray E."/>
            <person name="Humphries M."/>
            <person name="Sycamore N."/>
            <person name="Barker D."/>
            <person name="Saunders D."/>
            <person name="Wallis J."/>
            <person name="Babbage A."/>
            <person name="Hammond S."/>
            <person name="Mashreghi-Mohammadi M."/>
            <person name="Barr L."/>
            <person name="Martin S."/>
            <person name="Wray P."/>
            <person name="Ellington A."/>
            <person name="Matthews N."/>
            <person name="Ellwood M."/>
            <person name="Woodmansey R."/>
            <person name="Clark G."/>
            <person name="Cooper J."/>
            <person name="Cooper J."/>
            <person name="Tromans A."/>
            <person name="Grafham D."/>
            <person name="Skuce C."/>
            <person name="Pandian R."/>
            <person name="Andrews R."/>
            <person name="Harrison E."/>
            <person name="Kimberley A."/>
            <person name="Garnett J."/>
            <person name="Fosker N."/>
            <person name="Hall R."/>
            <person name="Garner P."/>
            <person name="Kelly D."/>
            <person name="Bird C."/>
            <person name="Palmer S."/>
            <person name="Gehring I."/>
            <person name="Berger A."/>
            <person name="Dooley C.M."/>
            <person name="Ersan-Urun Z."/>
            <person name="Eser C."/>
            <person name="Geiger H."/>
            <person name="Geisler M."/>
            <person name="Karotki L."/>
            <person name="Kirn A."/>
            <person name="Konantz J."/>
            <person name="Konantz M."/>
            <person name="Oberlander M."/>
            <person name="Rudolph-Geiger S."/>
            <person name="Teucke M."/>
            <person name="Lanz C."/>
            <person name="Raddatz G."/>
            <person name="Osoegawa K."/>
            <person name="Zhu B."/>
            <person name="Rapp A."/>
            <person name="Widaa S."/>
            <person name="Langford C."/>
            <person name="Yang F."/>
            <person name="Schuster S.C."/>
            <person name="Carter N.P."/>
            <person name="Harrow J."/>
            <person name="Ning Z."/>
            <person name="Herrero J."/>
            <person name="Searle S.M."/>
            <person name="Enright A."/>
            <person name="Geisler R."/>
            <person name="Plasterk R.H."/>
            <person name="Lee C."/>
            <person name="Westerfield M."/>
            <person name="de Jong P.J."/>
            <person name="Zon L.I."/>
            <person name="Postlethwait J.H."/>
            <person name="Nusslein-Volhard C."/>
            <person name="Hubbard T.J."/>
            <person name="Roest Crollius H."/>
            <person name="Rogers J."/>
            <person name="Stemple D.L."/>
        </authorList>
    </citation>
    <scope>NUCLEOTIDE SEQUENCE [LARGE SCALE GENOMIC DNA]</scope>
    <source>
        <strain evidence="2">Tuebingen</strain>
    </source>
</reference>
<organism evidence="2">
    <name type="scientific">Danio rerio</name>
    <name type="common">Zebrafish</name>
    <name type="synonym">Brachydanio rerio</name>
    <dbReference type="NCBI Taxonomy" id="7955"/>
    <lineage>
        <taxon>Eukaryota</taxon>
        <taxon>Metazoa</taxon>
        <taxon>Chordata</taxon>
        <taxon>Craniata</taxon>
        <taxon>Vertebrata</taxon>
        <taxon>Euteleostomi</taxon>
        <taxon>Actinopterygii</taxon>
        <taxon>Neopterygii</taxon>
        <taxon>Teleostei</taxon>
        <taxon>Ostariophysi</taxon>
        <taxon>Cypriniformes</taxon>
        <taxon>Danionidae</taxon>
        <taxon>Danioninae</taxon>
        <taxon>Danio</taxon>
    </lineage>
</organism>
<dbReference type="AGR" id="ZFIN:ZDB-GENE-141216-317"/>
<dbReference type="SMR" id="A0A0R4IYN9"/>
<proteinExistence type="inferred from homology"/>
<dbReference type="OMA" id="CCLLRTV"/>
<comment type="similarity">
    <text evidence="1">Belongs to the SEC6 family.</text>
</comment>
<dbReference type="Gene3D" id="1.10.357.70">
    <property type="entry name" value="Exocyst complex component Sec6, C-terminal domain"/>
    <property type="match status" value="1"/>
</dbReference>